<dbReference type="AlphaFoldDB" id="A0A930KW38"/>
<accession>A0A930KW38</accession>
<name>A0A930KW38_9MICC</name>
<sequence length="157" mass="16748">MNVLSPVSACRALSHTDSTVTYPIPALYPWIAQQGIRDAVKDIAPVHGKPCPACVRDITESFNALVRTGSGSDDTLASDMAALLGLDASEVTVNGWDDAPLESVTVPVSVSWNDALEAMHKAFRGEVPSGGYTWGVAYKWATLELTDRVCEECGHGK</sequence>
<proteinExistence type="predicted"/>
<reference evidence="1" key="1">
    <citation type="submission" date="2020-04" db="EMBL/GenBank/DDBJ databases">
        <title>Deep metagenomics examines the oral microbiome during advanced dental caries in children, revealing novel taxa and co-occurrences with host molecules.</title>
        <authorList>
            <person name="Baker J.L."/>
            <person name="Morton J.T."/>
            <person name="Dinis M."/>
            <person name="Alvarez R."/>
            <person name="Tran N.C."/>
            <person name="Knight R."/>
            <person name="Edlund A."/>
        </authorList>
    </citation>
    <scope>NUCLEOTIDE SEQUENCE</scope>
    <source>
        <strain evidence="1">JCVI_39_bin.18</strain>
    </source>
</reference>
<gene>
    <name evidence="1" type="ORF">HXO61_09120</name>
</gene>
<evidence type="ECO:0000313" key="1">
    <source>
        <dbReference type="EMBL" id="MBF1658070.1"/>
    </source>
</evidence>
<dbReference type="Proteomes" id="UP000770330">
    <property type="component" value="Unassembled WGS sequence"/>
</dbReference>
<dbReference type="RefSeq" id="WP_303945696.1">
    <property type="nucleotide sequence ID" value="NZ_JABZXO010000032.1"/>
</dbReference>
<dbReference type="EMBL" id="JABZXO010000032">
    <property type="protein sequence ID" value="MBF1658070.1"/>
    <property type="molecule type" value="Genomic_DNA"/>
</dbReference>
<organism evidence="1 2">
    <name type="scientific">Rothia mucilaginosa</name>
    <dbReference type="NCBI Taxonomy" id="43675"/>
    <lineage>
        <taxon>Bacteria</taxon>
        <taxon>Bacillati</taxon>
        <taxon>Actinomycetota</taxon>
        <taxon>Actinomycetes</taxon>
        <taxon>Micrococcales</taxon>
        <taxon>Micrococcaceae</taxon>
        <taxon>Rothia</taxon>
    </lineage>
</organism>
<comment type="caution">
    <text evidence="1">The sequence shown here is derived from an EMBL/GenBank/DDBJ whole genome shotgun (WGS) entry which is preliminary data.</text>
</comment>
<evidence type="ECO:0000313" key="2">
    <source>
        <dbReference type="Proteomes" id="UP000770330"/>
    </source>
</evidence>
<protein>
    <submittedName>
        <fullName evidence="1">Uncharacterized protein</fullName>
    </submittedName>
</protein>